<evidence type="ECO:0000256" key="5">
    <source>
        <dbReference type="ARBA" id="ARBA00023136"/>
    </source>
</evidence>
<accession>A0A8T4C9C5</accession>
<keyword evidence="2" id="KW-1003">Cell membrane</keyword>
<dbReference type="GO" id="GO:0005886">
    <property type="term" value="C:plasma membrane"/>
    <property type="evidence" value="ECO:0007669"/>
    <property type="project" value="UniProtKB-SubCell"/>
</dbReference>
<feature type="transmembrane region" description="Helical" evidence="6">
    <location>
        <begin position="358"/>
        <end position="377"/>
    </location>
</feature>
<evidence type="ECO:0000256" key="1">
    <source>
        <dbReference type="ARBA" id="ARBA00004651"/>
    </source>
</evidence>
<sequence>MSMFNKIVSVLSFNSLQIVLTKFISLINFAILVRLLSGEEIGIIGLAGGYVALLGFILVAPETIFIRDFKKMEGKLHEYISSFLQFSAVRGIILFTLLIPVSLFLFQSASDPRLGSYFLLLGGATLVSTLTGPFREAFYGFFRQGRITQVDVLTSILLLLSMIFLFFSRDVITYGWLQFFSAVVGVSLWYFTAVKHLHFRFISHVKLKLSLDALRGFAFWNHLSGSVVKLVYQIDIVILGFFAALSGVGSYSVALTLANVFFLFPQMVQKVLSLSFSQLPNERVSLLFGVGVRYNTILSLLQWIGFVFLGWVLMQIVQPENPDNVLAYGLYITAGVAIINVARPWIALSLSRVSPRKIFFELYLIPSLAAVPIYAYAASVGGALGVAQANVITFSILSGWIILYTTWKVPIRPGIFQLAPFEKDILRRVTKILGMRSRP</sequence>
<evidence type="ECO:0000313" key="8">
    <source>
        <dbReference type="Proteomes" id="UP000774699"/>
    </source>
</evidence>
<evidence type="ECO:0008006" key="9">
    <source>
        <dbReference type="Google" id="ProtNLM"/>
    </source>
</evidence>
<feature type="transmembrane region" description="Helical" evidence="6">
    <location>
        <begin position="150"/>
        <end position="168"/>
    </location>
</feature>
<evidence type="ECO:0000313" key="7">
    <source>
        <dbReference type="EMBL" id="MBM3281765.1"/>
    </source>
</evidence>
<feature type="transmembrane region" description="Helical" evidence="6">
    <location>
        <begin position="174"/>
        <end position="192"/>
    </location>
</feature>
<feature type="transmembrane region" description="Helical" evidence="6">
    <location>
        <begin position="43"/>
        <end position="66"/>
    </location>
</feature>
<dbReference type="Proteomes" id="UP000774699">
    <property type="component" value="Unassembled WGS sequence"/>
</dbReference>
<proteinExistence type="predicted"/>
<dbReference type="EMBL" id="VGJJ01000001">
    <property type="protein sequence ID" value="MBM3281765.1"/>
    <property type="molecule type" value="Genomic_DNA"/>
</dbReference>
<dbReference type="PANTHER" id="PTHR30250:SF26">
    <property type="entry name" value="PSMA PROTEIN"/>
    <property type="match status" value="1"/>
</dbReference>
<comment type="subcellular location">
    <subcellularLocation>
        <location evidence="1">Cell membrane</location>
        <topology evidence="1">Multi-pass membrane protein</topology>
    </subcellularLocation>
</comment>
<evidence type="ECO:0000256" key="2">
    <source>
        <dbReference type="ARBA" id="ARBA00022475"/>
    </source>
</evidence>
<feature type="transmembrane region" description="Helical" evidence="6">
    <location>
        <begin position="7"/>
        <end position="31"/>
    </location>
</feature>
<evidence type="ECO:0000256" key="4">
    <source>
        <dbReference type="ARBA" id="ARBA00022989"/>
    </source>
</evidence>
<keyword evidence="4 6" id="KW-1133">Transmembrane helix</keyword>
<dbReference type="PANTHER" id="PTHR30250">
    <property type="entry name" value="PST FAMILY PREDICTED COLANIC ACID TRANSPORTER"/>
    <property type="match status" value="1"/>
</dbReference>
<organism evidence="7 8">
    <name type="scientific">Candidatus Iainarchaeum sp</name>
    <dbReference type="NCBI Taxonomy" id="3101447"/>
    <lineage>
        <taxon>Archaea</taxon>
        <taxon>Candidatus Iainarchaeota</taxon>
        <taxon>Candidatus Iainarchaeia</taxon>
        <taxon>Candidatus Iainarchaeales</taxon>
        <taxon>Candidatus Iainarchaeaceae</taxon>
        <taxon>Candidatus Iainarchaeum</taxon>
    </lineage>
</organism>
<comment type="caution">
    <text evidence="7">The sequence shown here is derived from an EMBL/GenBank/DDBJ whole genome shotgun (WGS) entry which is preliminary data.</text>
</comment>
<feature type="transmembrane region" description="Helical" evidence="6">
    <location>
        <begin position="238"/>
        <end position="264"/>
    </location>
</feature>
<reference evidence="7" key="1">
    <citation type="submission" date="2019-03" db="EMBL/GenBank/DDBJ databases">
        <title>Lake Tanganyika Metagenome-Assembled Genomes (MAGs).</title>
        <authorList>
            <person name="Tran P."/>
        </authorList>
    </citation>
    <scope>NUCLEOTIDE SEQUENCE</scope>
    <source>
        <strain evidence="7">M_DeepCast_50m_m2_156</strain>
    </source>
</reference>
<feature type="transmembrane region" description="Helical" evidence="6">
    <location>
        <begin position="285"/>
        <end position="313"/>
    </location>
</feature>
<feature type="transmembrane region" description="Helical" evidence="6">
    <location>
        <begin position="383"/>
        <end position="403"/>
    </location>
</feature>
<dbReference type="InterPro" id="IPR050833">
    <property type="entry name" value="Poly_Biosynth_Transport"/>
</dbReference>
<feature type="transmembrane region" description="Helical" evidence="6">
    <location>
        <begin position="325"/>
        <end position="346"/>
    </location>
</feature>
<keyword evidence="5 6" id="KW-0472">Membrane</keyword>
<keyword evidence="3 6" id="KW-0812">Transmembrane</keyword>
<name>A0A8T4C9C5_9ARCH</name>
<evidence type="ECO:0000256" key="6">
    <source>
        <dbReference type="SAM" id="Phobius"/>
    </source>
</evidence>
<feature type="transmembrane region" description="Helical" evidence="6">
    <location>
        <begin position="87"/>
        <end position="106"/>
    </location>
</feature>
<dbReference type="AlphaFoldDB" id="A0A8T4C9C5"/>
<feature type="transmembrane region" description="Helical" evidence="6">
    <location>
        <begin position="118"/>
        <end position="138"/>
    </location>
</feature>
<evidence type="ECO:0000256" key="3">
    <source>
        <dbReference type="ARBA" id="ARBA00022692"/>
    </source>
</evidence>
<protein>
    <recommendedName>
        <fullName evidence="9">Polysaccharide biosynthesis protein C-terminal domain-containing protein</fullName>
    </recommendedName>
</protein>
<gene>
    <name evidence="7" type="ORF">FJY86_00265</name>
</gene>